<evidence type="ECO:0000313" key="6">
    <source>
        <dbReference type="Proteomes" id="UP000245657"/>
    </source>
</evidence>
<sequence length="167" mass="19549">MSADVRNNWYTRGYFEYHEKENISIHGGGVSIMSLFTWNEKYSVHVENMDNQHKKLFELINRLHEAMSTGKGNAELGEILNGLNEYTATHFADEEKYMESFGYTGLAEQKKQHKIFIDKINEYAKELSEKRLGLSIEVLNFLKDWLVNHIQNIDTKYTENFHAHGLE</sequence>
<dbReference type="AlphaFoldDB" id="A0A2V2N239"/>
<evidence type="ECO:0000256" key="2">
    <source>
        <dbReference type="ARBA" id="ARBA00022723"/>
    </source>
</evidence>
<evidence type="ECO:0000313" key="5">
    <source>
        <dbReference type="EMBL" id="PWR72645.1"/>
    </source>
</evidence>
<dbReference type="InterPro" id="IPR012312">
    <property type="entry name" value="Hemerythrin-like"/>
</dbReference>
<dbReference type="PANTHER" id="PTHR37164">
    <property type="entry name" value="BACTERIOHEMERYTHRIN"/>
    <property type="match status" value="1"/>
</dbReference>
<dbReference type="Gene3D" id="1.20.120.50">
    <property type="entry name" value="Hemerythrin-like"/>
    <property type="match status" value="1"/>
</dbReference>
<protein>
    <submittedName>
        <fullName evidence="5">Hemerythrin</fullName>
    </submittedName>
</protein>
<dbReference type="Pfam" id="PF01814">
    <property type="entry name" value="Hemerythrin"/>
    <property type="match status" value="1"/>
</dbReference>
<keyword evidence="3" id="KW-0408">Iron</keyword>
<dbReference type="SUPFAM" id="SSF47188">
    <property type="entry name" value="Hemerythrin-like"/>
    <property type="match status" value="1"/>
</dbReference>
<comment type="caution">
    <text evidence="5">The sequence shown here is derived from an EMBL/GenBank/DDBJ whole genome shotgun (WGS) entry which is preliminary data.</text>
</comment>
<dbReference type="CDD" id="cd12107">
    <property type="entry name" value="Hemerythrin"/>
    <property type="match status" value="1"/>
</dbReference>
<organism evidence="5 6">
    <name type="scientific">Methanospirillum lacunae</name>
    <dbReference type="NCBI Taxonomy" id="668570"/>
    <lineage>
        <taxon>Archaea</taxon>
        <taxon>Methanobacteriati</taxon>
        <taxon>Methanobacteriota</taxon>
        <taxon>Stenosarchaea group</taxon>
        <taxon>Methanomicrobia</taxon>
        <taxon>Methanomicrobiales</taxon>
        <taxon>Methanospirillaceae</taxon>
        <taxon>Methanospirillum</taxon>
    </lineage>
</organism>
<comment type="similarity">
    <text evidence="1">Belongs to the hemerythrin family.</text>
</comment>
<evidence type="ECO:0000259" key="4">
    <source>
        <dbReference type="Pfam" id="PF01814"/>
    </source>
</evidence>
<proteinExistence type="inferred from homology"/>
<name>A0A2V2N239_9EURY</name>
<dbReference type="EMBL" id="QGMY01000006">
    <property type="protein sequence ID" value="PWR72645.1"/>
    <property type="molecule type" value="Genomic_DNA"/>
</dbReference>
<gene>
    <name evidence="5" type="ORF">DK846_06675</name>
</gene>
<dbReference type="PANTHER" id="PTHR37164:SF1">
    <property type="entry name" value="BACTERIOHEMERYTHRIN"/>
    <property type="match status" value="1"/>
</dbReference>
<evidence type="ECO:0000256" key="1">
    <source>
        <dbReference type="ARBA" id="ARBA00010587"/>
    </source>
</evidence>
<dbReference type="NCBIfam" id="NF033749">
    <property type="entry name" value="bact_hemeryth"/>
    <property type="match status" value="1"/>
</dbReference>
<dbReference type="GO" id="GO:0046872">
    <property type="term" value="F:metal ion binding"/>
    <property type="evidence" value="ECO:0007669"/>
    <property type="project" value="UniProtKB-KW"/>
</dbReference>
<dbReference type="InterPro" id="IPR012827">
    <property type="entry name" value="Hemerythrin_metal-bd"/>
</dbReference>
<feature type="domain" description="Hemerythrin-like" evidence="4">
    <location>
        <begin position="46"/>
        <end position="157"/>
    </location>
</feature>
<reference evidence="5 6" key="1">
    <citation type="submission" date="2018-05" db="EMBL/GenBank/DDBJ databases">
        <title>Draft genome of Methanospirillum lacunae Ki8-1.</title>
        <authorList>
            <person name="Dueholm M.S."/>
            <person name="Nielsen P.H."/>
            <person name="Bakmann L.F."/>
            <person name="Otzen D.E."/>
        </authorList>
    </citation>
    <scope>NUCLEOTIDE SEQUENCE [LARGE SCALE GENOMIC DNA]</scope>
    <source>
        <strain evidence="5 6">Ki8-1</strain>
    </source>
</reference>
<dbReference type="InterPro" id="IPR050669">
    <property type="entry name" value="Hemerythrin"/>
</dbReference>
<keyword evidence="2" id="KW-0479">Metal-binding</keyword>
<keyword evidence="6" id="KW-1185">Reference proteome</keyword>
<dbReference type="NCBIfam" id="TIGR02481">
    <property type="entry name" value="hemeryth_dom"/>
    <property type="match status" value="1"/>
</dbReference>
<dbReference type="Proteomes" id="UP000245657">
    <property type="component" value="Unassembled WGS sequence"/>
</dbReference>
<accession>A0A2V2N239</accession>
<dbReference type="InterPro" id="IPR035938">
    <property type="entry name" value="Hemerythrin-like_sf"/>
</dbReference>
<evidence type="ECO:0000256" key="3">
    <source>
        <dbReference type="ARBA" id="ARBA00023004"/>
    </source>
</evidence>